<feature type="domain" description="Gal80p-like C-terminal" evidence="4">
    <location>
        <begin position="135"/>
        <end position="275"/>
    </location>
</feature>
<feature type="region of interest" description="Disordered" evidence="2">
    <location>
        <begin position="370"/>
        <end position="389"/>
    </location>
</feature>
<evidence type="ECO:0000259" key="3">
    <source>
        <dbReference type="Pfam" id="PF01408"/>
    </source>
</evidence>
<evidence type="ECO:0000259" key="4">
    <source>
        <dbReference type="Pfam" id="PF22685"/>
    </source>
</evidence>
<dbReference type="Proteomes" id="UP001235744">
    <property type="component" value="Chromosome"/>
</dbReference>
<evidence type="ECO:0000313" key="6">
    <source>
        <dbReference type="Proteomes" id="UP001235744"/>
    </source>
</evidence>
<dbReference type="Pfam" id="PF22685">
    <property type="entry name" value="Gal80p_C-like"/>
    <property type="match status" value="1"/>
</dbReference>
<protein>
    <submittedName>
        <fullName evidence="5">Gfo/Idh/MocA family oxidoreductase</fullName>
    </submittedName>
</protein>
<keyword evidence="6" id="KW-1185">Reference proteome</keyword>
<dbReference type="InterPro" id="IPR036291">
    <property type="entry name" value="NAD(P)-bd_dom_sf"/>
</dbReference>
<organism evidence="5 6">
    <name type="scientific">Streptomyces poriferorum</name>
    <dbReference type="NCBI Taxonomy" id="2798799"/>
    <lineage>
        <taxon>Bacteria</taxon>
        <taxon>Bacillati</taxon>
        <taxon>Actinomycetota</taxon>
        <taxon>Actinomycetes</taxon>
        <taxon>Kitasatosporales</taxon>
        <taxon>Streptomycetaceae</taxon>
        <taxon>Streptomyces</taxon>
    </lineage>
</organism>
<name>A0ABY9IGG3_9ACTN</name>
<dbReference type="InterPro" id="IPR055080">
    <property type="entry name" value="Gal80p-like_C"/>
</dbReference>
<dbReference type="InterPro" id="IPR000683">
    <property type="entry name" value="Gfo/Idh/MocA-like_OxRdtase_N"/>
</dbReference>
<dbReference type="Gene3D" id="3.40.50.720">
    <property type="entry name" value="NAD(P)-binding Rossmann-like Domain"/>
    <property type="match status" value="1"/>
</dbReference>
<evidence type="ECO:0000256" key="2">
    <source>
        <dbReference type="SAM" id="MobiDB-lite"/>
    </source>
</evidence>
<feature type="domain" description="Gfo/Idh/MocA-like oxidoreductase N-terminal" evidence="3">
    <location>
        <begin position="7"/>
        <end position="128"/>
    </location>
</feature>
<proteinExistence type="predicted"/>
<dbReference type="EMBL" id="CP120988">
    <property type="protein sequence ID" value="WLQ54009.1"/>
    <property type="molecule type" value="Genomic_DNA"/>
</dbReference>
<gene>
    <name evidence="5" type="ORF">P8A19_00400</name>
</gene>
<sequence>MTPNPLGIGVIGASPDHGWAAAAHLPALATLPQYEVVAVGTTREETARKAARKYGAAHAFTDPYRLAQHPDVDVVAVIVKVPHHVELVSAALEAGKHVFCEWPLTTTSEQAARLTSLAASAGVHATVGLQGRWAPAVVRARALIAGGQIGRPVSVTAYAARSVAAGAHLPRELAYTVDADHAAGTLEVAGGHTLDTLQFLLSSELASVSARLATQHRRITLEDGRTVKATSPDHLALHASFAGGAMCVAHVHDAKASGARTWIEISGTEGELVIASAGSEADRGLQIGALTLSVANGTAAPIELRTPDTPHRPEPYAAARYNIAAQYAALAEDISTGGNRAVSFADALAVHQLLDALRLSARTGRRIDRLAGGSAPLSSPWPTTRRRRP</sequence>
<accession>A0ABY9IGG3</accession>
<evidence type="ECO:0000313" key="5">
    <source>
        <dbReference type="EMBL" id="WLQ54009.1"/>
    </source>
</evidence>
<dbReference type="SUPFAM" id="SSF55347">
    <property type="entry name" value="Glyceraldehyde-3-phosphate dehydrogenase-like, C-terminal domain"/>
    <property type="match status" value="1"/>
</dbReference>
<dbReference type="Gene3D" id="3.30.360.10">
    <property type="entry name" value="Dihydrodipicolinate Reductase, domain 2"/>
    <property type="match status" value="1"/>
</dbReference>
<dbReference type="RefSeq" id="WP_306072538.1">
    <property type="nucleotide sequence ID" value="NZ_CP120988.1"/>
</dbReference>
<evidence type="ECO:0000256" key="1">
    <source>
        <dbReference type="ARBA" id="ARBA00023002"/>
    </source>
</evidence>
<keyword evidence="1" id="KW-0560">Oxidoreductase</keyword>
<dbReference type="PANTHER" id="PTHR43818">
    <property type="entry name" value="BCDNA.GH03377"/>
    <property type="match status" value="1"/>
</dbReference>
<reference evidence="5 6" key="1">
    <citation type="submission" date="2023-03" db="EMBL/GenBank/DDBJ databases">
        <title>Isolation and description of six Streptomyces strains from soil environments, able to metabolize different microbial glucans.</title>
        <authorList>
            <person name="Widen T."/>
            <person name="Larsbrink J."/>
        </authorList>
    </citation>
    <scope>NUCLEOTIDE SEQUENCE [LARGE SCALE GENOMIC DNA]</scope>
    <source>
        <strain evidence="5 6">Alt2</strain>
    </source>
</reference>
<dbReference type="PANTHER" id="PTHR43818:SF11">
    <property type="entry name" value="BCDNA.GH03377"/>
    <property type="match status" value="1"/>
</dbReference>
<dbReference type="InterPro" id="IPR050463">
    <property type="entry name" value="Gfo/Idh/MocA_oxidrdct_glycsds"/>
</dbReference>
<dbReference type="Pfam" id="PF01408">
    <property type="entry name" value="GFO_IDH_MocA"/>
    <property type="match status" value="1"/>
</dbReference>
<dbReference type="SUPFAM" id="SSF51735">
    <property type="entry name" value="NAD(P)-binding Rossmann-fold domains"/>
    <property type="match status" value="1"/>
</dbReference>